<protein>
    <submittedName>
        <fullName evidence="1">Uncharacterized protein</fullName>
    </submittedName>
</protein>
<gene>
    <name evidence="1" type="ORF">J9253_15815</name>
</gene>
<accession>A0ABX7WPW9</accession>
<keyword evidence="2" id="KW-1185">Reference proteome</keyword>
<organism evidence="1 2">
    <name type="scientific">Thiothrix litoralis</name>
    <dbReference type="NCBI Taxonomy" id="2891210"/>
    <lineage>
        <taxon>Bacteria</taxon>
        <taxon>Pseudomonadati</taxon>
        <taxon>Pseudomonadota</taxon>
        <taxon>Gammaproteobacteria</taxon>
        <taxon>Thiotrichales</taxon>
        <taxon>Thiotrichaceae</taxon>
        <taxon>Thiothrix</taxon>
    </lineage>
</organism>
<dbReference type="EMBL" id="CP072801">
    <property type="protein sequence ID" value="QTR45457.1"/>
    <property type="molecule type" value="Genomic_DNA"/>
</dbReference>
<name>A0ABX7WPW9_9GAMM</name>
<evidence type="ECO:0000313" key="2">
    <source>
        <dbReference type="Proteomes" id="UP000672039"/>
    </source>
</evidence>
<dbReference type="Proteomes" id="UP000672039">
    <property type="component" value="Chromosome"/>
</dbReference>
<dbReference type="RefSeq" id="WP_210221868.1">
    <property type="nucleotide sequence ID" value="NZ_CP072801.1"/>
</dbReference>
<proteinExistence type="predicted"/>
<sequence length="206" mass="22363">MLVAGILLVGEGLPVQVSAQDMGIRSGKFINVDQSVGLIKNIVLLVEDKVSGGCWTNVDQVKEQVRRSLEESGLQVYDEPLLILSPLSSNLVITVDGSRSSDGICFGNIQMASYRSVLTLFEGAQIQYQGVNFSQNTAAYHRKSLNAPFLKSVDAHTAAFTASIMTNRKVPGVAATLAKWADKEEHLIPVRVLANIFNSTQRDSPE</sequence>
<reference evidence="1 2" key="1">
    <citation type="submission" date="2021-04" db="EMBL/GenBank/DDBJ databases">
        <title>Genomics, taxonomy and metabolism of representatives of sulfur bacteria of the genus Thiothrix: Thiothrix fructosivorans QT, Thiothrix unzii A1T and three new species, Thiothrix subterranea sp. nov., Thiothrix litoralis sp. nov. and 'Candidatus Thiothrix anitrata' sp. nov.</title>
        <authorList>
            <person name="Ravin N.V."/>
            <person name="Smolyakov D."/>
            <person name="Rudenko T.S."/>
            <person name="Mardanov A.V."/>
            <person name="Beletsky A.V."/>
            <person name="Markov N.D."/>
            <person name="Fomenkov A.I."/>
            <person name="Roberts R.J."/>
            <person name="Karnachuk O.V."/>
            <person name="Novikov A."/>
            <person name="Grabovich M.Y."/>
        </authorList>
    </citation>
    <scope>NUCLEOTIDE SEQUENCE [LARGE SCALE GENOMIC DNA]</scope>
    <source>
        <strain evidence="1 2">AS</strain>
    </source>
</reference>
<evidence type="ECO:0000313" key="1">
    <source>
        <dbReference type="EMBL" id="QTR45457.1"/>
    </source>
</evidence>